<feature type="transmembrane region" description="Helical" evidence="1">
    <location>
        <begin position="75"/>
        <end position="101"/>
    </location>
</feature>
<evidence type="ECO:0000256" key="1">
    <source>
        <dbReference type="SAM" id="Phobius"/>
    </source>
</evidence>
<dbReference type="Proteomes" id="UP000183223">
    <property type="component" value="Unassembled WGS sequence"/>
</dbReference>
<keyword evidence="1" id="KW-1133">Transmembrane helix</keyword>
<name>A0A1G5QVQ2_PHOLU</name>
<keyword evidence="1" id="KW-0812">Transmembrane</keyword>
<feature type="transmembrane region" description="Helical" evidence="1">
    <location>
        <begin position="45"/>
        <end position="63"/>
    </location>
</feature>
<gene>
    <name evidence="2" type="ORF">SAMN02982990_02471</name>
</gene>
<dbReference type="RefSeq" id="WP_049583687.1">
    <property type="nucleotide sequence ID" value="NZ_CAWQXX010000069.1"/>
</dbReference>
<accession>A0A1G5QVQ2</accession>
<feature type="transmembrane region" description="Helical" evidence="1">
    <location>
        <begin position="107"/>
        <end position="125"/>
    </location>
</feature>
<organism evidence="2 3">
    <name type="scientific">Photorhabdus luminescens</name>
    <name type="common">Xenorhabdus luminescens</name>
    <dbReference type="NCBI Taxonomy" id="29488"/>
    <lineage>
        <taxon>Bacteria</taxon>
        <taxon>Pseudomonadati</taxon>
        <taxon>Pseudomonadota</taxon>
        <taxon>Gammaproteobacteria</taxon>
        <taxon>Enterobacterales</taxon>
        <taxon>Morganellaceae</taxon>
        <taxon>Photorhabdus</taxon>
    </lineage>
</organism>
<dbReference type="OrthoDB" id="6466581at2"/>
<evidence type="ECO:0008006" key="4">
    <source>
        <dbReference type="Google" id="ProtNLM"/>
    </source>
</evidence>
<evidence type="ECO:0000313" key="2">
    <source>
        <dbReference type="EMBL" id="SCZ65974.1"/>
    </source>
</evidence>
<feature type="transmembrane region" description="Helical" evidence="1">
    <location>
        <begin position="212"/>
        <end position="237"/>
    </location>
</feature>
<feature type="transmembrane region" description="Helical" evidence="1">
    <location>
        <begin position="168"/>
        <end position="185"/>
    </location>
</feature>
<feature type="transmembrane region" description="Helical" evidence="1">
    <location>
        <begin position="249"/>
        <end position="267"/>
    </location>
</feature>
<dbReference type="GeneID" id="45656664"/>
<feature type="transmembrane region" description="Helical" evidence="1">
    <location>
        <begin position="137"/>
        <end position="162"/>
    </location>
</feature>
<keyword evidence="1" id="KW-0472">Membrane</keyword>
<dbReference type="AlphaFoldDB" id="A0A1G5QVQ2"/>
<keyword evidence="3" id="KW-1185">Reference proteome</keyword>
<feature type="transmembrane region" description="Helical" evidence="1">
    <location>
        <begin position="367"/>
        <end position="388"/>
    </location>
</feature>
<reference evidence="3" key="1">
    <citation type="submission" date="2016-10" db="EMBL/GenBank/DDBJ databases">
        <authorList>
            <person name="Varghese N."/>
            <person name="Submissions S."/>
        </authorList>
    </citation>
    <scope>NUCLEOTIDE SEQUENCE [LARGE SCALE GENOMIC DNA]</scope>
    <source>
        <strain evidence="3">ATCC 29999</strain>
    </source>
</reference>
<feature type="transmembrane region" description="Helical" evidence="1">
    <location>
        <begin position="342"/>
        <end position="361"/>
    </location>
</feature>
<dbReference type="EMBL" id="FMWJ01000010">
    <property type="protein sequence ID" value="SCZ65974.1"/>
    <property type="molecule type" value="Genomic_DNA"/>
</dbReference>
<sequence length="393" mass="44631">MFNNRAVVLSILLSAANITGSSGLMIWVDTMLKDGGMILDAYIPVFSYLLGLSLGCMTISFLIRKMNINFFEKNIFGLFLLLATTNCILFAREIILIPVWLDALHRILWGVISGFIVIMGRNILITARNENKTNNDFTILSLALLSLPFLIPIIFSFLGLNYRTSADLFAAFIYSTASIIYFTGFKSHNLKNNNLKKQKQDLKDYVKTTNKLVVFFAFSSLVIINVCFLLSLMIMPAMRIKYFEHIDMIQMYIILLIIWFPCAIGIMKVIKSALLTKRIMVGNMMQLFSLGFCLLGIMINSGILYLLFTIMVFLANTIMQPVFFSYLGLYSKNSLYTLGMQSGIYVFITMIILFYTIYLGVDIKEIVAGFTILLISSIVISTIFLFTINYKKQ</sequence>
<evidence type="ECO:0000313" key="3">
    <source>
        <dbReference type="Proteomes" id="UP000183223"/>
    </source>
</evidence>
<proteinExistence type="predicted"/>
<protein>
    <recommendedName>
        <fullName evidence="4">MFS transporter</fullName>
    </recommendedName>
</protein>